<dbReference type="PANTHER" id="PTHR36181">
    <property type="entry name" value="INTRON-ENCODED ENDONUCLEASE AI3-RELATED"/>
    <property type="match status" value="1"/>
</dbReference>
<accession>A0A1G1W641</accession>
<evidence type="ECO:0000313" key="3">
    <source>
        <dbReference type="Proteomes" id="UP000177103"/>
    </source>
</evidence>
<evidence type="ECO:0000313" key="2">
    <source>
        <dbReference type="EMBL" id="OGY23113.1"/>
    </source>
</evidence>
<sequence length="168" mass="20218">MQSKEIVNSERTLPGDYIAGFVDGEGSFPLTYRKDTHPKTHNRIYYYWKPMFMICLKLDDFEILERIKETLHCGTISKSKRFVIYQVADFSDLINKIIPFFETYPLRAKKRHDFELWKEALQILKKFRLITSKPFEVKQIPDNDHAKLLQIRKRMLQYKPTNKLYKYS</sequence>
<evidence type="ECO:0000259" key="1">
    <source>
        <dbReference type="Pfam" id="PF00961"/>
    </source>
</evidence>
<feature type="domain" description="Homing endonuclease LAGLIDADG" evidence="1">
    <location>
        <begin position="18"/>
        <end position="120"/>
    </location>
</feature>
<dbReference type="Proteomes" id="UP000177103">
    <property type="component" value="Unassembled WGS sequence"/>
</dbReference>
<dbReference type="PANTHER" id="PTHR36181:SF2">
    <property type="entry name" value="INTRON-ENCODED ENDONUCLEASE AI3-RELATED"/>
    <property type="match status" value="1"/>
</dbReference>
<dbReference type="SUPFAM" id="SSF55608">
    <property type="entry name" value="Homing endonucleases"/>
    <property type="match status" value="1"/>
</dbReference>
<comment type="caution">
    <text evidence="2">The sequence shown here is derived from an EMBL/GenBank/DDBJ whole genome shotgun (WGS) entry which is preliminary data.</text>
</comment>
<proteinExistence type="predicted"/>
<dbReference type="AlphaFoldDB" id="A0A1G1W641"/>
<name>A0A1G1W641_9BACT</name>
<dbReference type="Gene3D" id="3.10.28.10">
    <property type="entry name" value="Homing endonucleases"/>
    <property type="match status" value="1"/>
</dbReference>
<gene>
    <name evidence="2" type="ORF">A2Y57_03185</name>
</gene>
<dbReference type="Pfam" id="PF00961">
    <property type="entry name" value="LAGLIDADG_1"/>
    <property type="match status" value="1"/>
</dbReference>
<dbReference type="InterPro" id="IPR004860">
    <property type="entry name" value="LAGLIDADG_dom"/>
</dbReference>
<organism evidence="2 3">
    <name type="scientific">Candidatus Woykebacteria bacterium RBG_13_40_7b</name>
    <dbReference type="NCBI Taxonomy" id="1802594"/>
    <lineage>
        <taxon>Bacteria</taxon>
        <taxon>Candidatus Woykeibacteriota</taxon>
    </lineage>
</organism>
<protein>
    <recommendedName>
        <fullName evidence="1">Homing endonuclease LAGLIDADG domain-containing protein</fullName>
    </recommendedName>
</protein>
<reference evidence="2 3" key="1">
    <citation type="journal article" date="2016" name="Nat. Commun.">
        <title>Thousands of microbial genomes shed light on interconnected biogeochemical processes in an aquifer system.</title>
        <authorList>
            <person name="Anantharaman K."/>
            <person name="Brown C.T."/>
            <person name="Hug L.A."/>
            <person name="Sharon I."/>
            <person name="Castelle C.J."/>
            <person name="Probst A.J."/>
            <person name="Thomas B.C."/>
            <person name="Singh A."/>
            <person name="Wilkins M.J."/>
            <person name="Karaoz U."/>
            <person name="Brodie E.L."/>
            <person name="Williams K.H."/>
            <person name="Hubbard S.S."/>
            <person name="Banfield J.F."/>
        </authorList>
    </citation>
    <scope>NUCLEOTIDE SEQUENCE [LARGE SCALE GENOMIC DNA]</scope>
</reference>
<dbReference type="InterPro" id="IPR051289">
    <property type="entry name" value="LAGLIDADG_Endonuclease"/>
</dbReference>
<dbReference type="InterPro" id="IPR027434">
    <property type="entry name" value="Homing_endonucl"/>
</dbReference>
<dbReference type="EMBL" id="MHCQ01000046">
    <property type="protein sequence ID" value="OGY23113.1"/>
    <property type="molecule type" value="Genomic_DNA"/>
</dbReference>
<dbReference type="GO" id="GO:0004519">
    <property type="term" value="F:endonuclease activity"/>
    <property type="evidence" value="ECO:0007669"/>
    <property type="project" value="InterPro"/>
</dbReference>